<dbReference type="InterPro" id="IPR013783">
    <property type="entry name" value="Ig-like_fold"/>
</dbReference>
<evidence type="ECO:0000313" key="4">
    <source>
        <dbReference type="EMBL" id="VDI15379.1"/>
    </source>
</evidence>
<organism evidence="4 5">
    <name type="scientific">Mytilus galloprovincialis</name>
    <name type="common">Mediterranean mussel</name>
    <dbReference type="NCBI Taxonomy" id="29158"/>
    <lineage>
        <taxon>Eukaryota</taxon>
        <taxon>Metazoa</taxon>
        <taxon>Spiralia</taxon>
        <taxon>Lophotrochozoa</taxon>
        <taxon>Mollusca</taxon>
        <taxon>Bivalvia</taxon>
        <taxon>Autobranchia</taxon>
        <taxon>Pteriomorphia</taxon>
        <taxon>Mytilida</taxon>
        <taxon>Mytiloidea</taxon>
        <taxon>Mytilidae</taxon>
        <taxon>Mytilinae</taxon>
        <taxon>Mytilus</taxon>
    </lineage>
</organism>
<dbReference type="SUPFAM" id="SSF49265">
    <property type="entry name" value="Fibronectin type III"/>
    <property type="match status" value="1"/>
</dbReference>
<dbReference type="CDD" id="cd00063">
    <property type="entry name" value="FN3"/>
    <property type="match status" value="1"/>
</dbReference>
<evidence type="ECO:0000313" key="5">
    <source>
        <dbReference type="Proteomes" id="UP000596742"/>
    </source>
</evidence>
<proteinExistence type="inferred from homology"/>
<dbReference type="Gene3D" id="3.40.50.300">
    <property type="entry name" value="P-loop containing nucleotide triphosphate hydrolases"/>
    <property type="match status" value="1"/>
</dbReference>
<comment type="similarity">
    <text evidence="1">Belongs to the TRAFAC class TrmE-Era-EngA-EngB-Septin-like GTPase superfamily. Septin GTPase family.</text>
</comment>
<evidence type="ECO:0000259" key="3">
    <source>
        <dbReference type="PROSITE" id="PS50853"/>
    </source>
</evidence>
<feature type="domain" description="Fibronectin type-III" evidence="3">
    <location>
        <begin position="108"/>
        <end position="200"/>
    </location>
</feature>
<dbReference type="GO" id="GO:0005525">
    <property type="term" value="F:GTP binding"/>
    <property type="evidence" value="ECO:0007669"/>
    <property type="project" value="UniProtKB-KW"/>
</dbReference>
<dbReference type="SUPFAM" id="SSF52540">
    <property type="entry name" value="P-loop containing nucleoside triphosphate hydrolases"/>
    <property type="match status" value="1"/>
</dbReference>
<keyword evidence="2" id="KW-0175">Coiled coil</keyword>
<evidence type="ECO:0000256" key="2">
    <source>
        <dbReference type="SAM" id="Coils"/>
    </source>
</evidence>
<dbReference type="PANTHER" id="PTHR32046">
    <property type="entry name" value="G DOMAIN-CONTAINING PROTEIN"/>
    <property type="match status" value="1"/>
</dbReference>
<comment type="caution">
    <text evidence="4">The sequence shown here is derived from an EMBL/GenBank/DDBJ whole genome shotgun (WGS) entry which is preliminary data.</text>
</comment>
<dbReference type="Pfam" id="PF00735">
    <property type="entry name" value="Septin"/>
    <property type="match status" value="1"/>
</dbReference>
<dbReference type="Gene3D" id="2.60.40.10">
    <property type="entry name" value="Immunoglobulins"/>
    <property type="match status" value="1"/>
</dbReference>
<dbReference type="PANTHER" id="PTHR32046:SF14">
    <property type="match status" value="1"/>
</dbReference>
<dbReference type="InterPro" id="IPR030379">
    <property type="entry name" value="G_SEPTIN_dom"/>
</dbReference>
<reference evidence="4" key="1">
    <citation type="submission" date="2018-11" db="EMBL/GenBank/DDBJ databases">
        <authorList>
            <person name="Alioto T."/>
            <person name="Alioto T."/>
        </authorList>
    </citation>
    <scope>NUCLEOTIDE SEQUENCE</scope>
</reference>
<accession>A0A8B6D7U1</accession>
<dbReference type="Proteomes" id="UP000596742">
    <property type="component" value="Unassembled WGS sequence"/>
</dbReference>
<keyword evidence="5" id="KW-1185">Reference proteome</keyword>
<dbReference type="InterPro" id="IPR036116">
    <property type="entry name" value="FN3_sf"/>
</dbReference>
<dbReference type="InterPro" id="IPR003961">
    <property type="entry name" value="FN3_dom"/>
</dbReference>
<dbReference type="AlphaFoldDB" id="A0A8B6D7U1"/>
<name>A0A8B6D7U1_MYTGA</name>
<sequence length="762" mass="88197">MAQFGLSKRTFSQINNDELDGITGVIIKDHPMCGENMLRQMLIAKDIRIQRWRLRDYVHRIDQSGVQARKTGRLHRRGYNIIGPYQPWHIDNNHKLVRWRFVDDCETSPGKPVSIFKTSNHVTLRWNNTMLKQDDFYQIMSMKLPKDRWNDCGRTSANMFEIHKLLPDAKYKFRVRVSNDQTGLNGHFSPESDVIETPESLAETLRKKAKLVDKKDKNIYRLNIKENTKAKNKYLKLKKFTLGKVGIHTRTKTVLLLGATGSGKTTLINAFANYITGVSYEDDFRFTLIDLDHAEEKKVHNQSISQTEWITCYTIYTNKANRVDFNLNLIDTPGFGDTRGIRHDELIIKQITEFFTSKDEAGVSVIDAVCFLLKSPDSRLSVSQVYVFQSVMSLFGKDIKDNICTIITFSDDSKLNVLAALENFKDVEIPYEVYFPFNNSAFDFSKSHTGELSPFYWDMGVKSCKLFFDHIRKLETKSLRLTAEVLRKREIVENTVCTLEIKVAEGLAKINELEQEISVFKNNASEIEANKEYTYPVKITKPTAVDISGKGIFTTHCLTCNFTCHNDCAFANDEDKHKCVAMNSLGRCKQCPNACKWDIHKNVPYVMKMVQETVQRNAEEQKKTYENALKTKLTLKQVIEAMMNDVVRIEKKVLKLVDYISNLNKRLQEIALQPNPLEVVRYIEIMILNETQQKENGFMERVEILKNLKRRAEFRDQVTDFKNRKEKVAAVVEAVTESDEGWNFLDLFEIFSFGHPYRYDTD</sequence>
<gene>
    <name evidence="4" type="ORF">MGAL_10B010974</name>
</gene>
<protein>
    <recommendedName>
        <fullName evidence="3">Fibronectin type-III domain-containing protein</fullName>
    </recommendedName>
</protein>
<dbReference type="OrthoDB" id="6103492at2759"/>
<feature type="coiled-coil region" evidence="2">
    <location>
        <begin position="503"/>
        <end position="530"/>
    </location>
</feature>
<evidence type="ECO:0000256" key="1">
    <source>
        <dbReference type="RuleBase" id="RU004560"/>
    </source>
</evidence>
<dbReference type="PROSITE" id="PS50853">
    <property type="entry name" value="FN3"/>
    <property type="match status" value="1"/>
</dbReference>
<dbReference type="EMBL" id="UYJE01002970">
    <property type="protein sequence ID" value="VDI15379.1"/>
    <property type="molecule type" value="Genomic_DNA"/>
</dbReference>
<keyword evidence="1" id="KW-0342">GTP-binding</keyword>
<keyword evidence="1" id="KW-0547">Nucleotide-binding</keyword>
<dbReference type="InterPro" id="IPR027417">
    <property type="entry name" value="P-loop_NTPase"/>
</dbReference>